<dbReference type="AlphaFoldDB" id="A0A6J2XJY4"/>
<keyword evidence="2" id="KW-0723">Serine/threonine-protein kinase</keyword>
<dbReference type="Pfam" id="PF01163">
    <property type="entry name" value="RIO1"/>
    <property type="match status" value="1"/>
</dbReference>
<dbReference type="Gene3D" id="3.30.200.20">
    <property type="entry name" value="Phosphorylase Kinase, domain 1"/>
    <property type="match status" value="1"/>
</dbReference>
<comment type="catalytic activity">
    <reaction evidence="7">
        <text>L-threonyl-[protein] + ATP = O-phospho-L-threonyl-[protein] + ADP + H(+)</text>
        <dbReference type="Rhea" id="RHEA:46608"/>
        <dbReference type="Rhea" id="RHEA-COMP:11060"/>
        <dbReference type="Rhea" id="RHEA-COMP:11605"/>
        <dbReference type="ChEBI" id="CHEBI:15378"/>
        <dbReference type="ChEBI" id="CHEBI:30013"/>
        <dbReference type="ChEBI" id="CHEBI:30616"/>
        <dbReference type="ChEBI" id="CHEBI:61977"/>
        <dbReference type="ChEBI" id="CHEBI:456216"/>
        <dbReference type="EC" id="2.7.11.1"/>
    </reaction>
</comment>
<dbReference type="SMART" id="SM00090">
    <property type="entry name" value="RIO"/>
    <property type="match status" value="1"/>
</dbReference>
<dbReference type="OrthoDB" id="205248at2759"/>
<dbReference type="GO" id="GO:0004674">
    <property type="term" value="F:protein serine/threonine kinase activity"/>
    <property type="evidence" value="ECO:0007669"/>
    <property type="project" value="UniProtKB-KW"/>
</dbReference>
<evidence type="ECO:0000256" key="7">
    <source>
        <dbReference type="ARBA" id="ARBA00047899"/>
    </source>
</evidence>
<evidence type="ECO:0000259" key="9">
    <source>
        <dbReference type="SMART" id="SM00090"/>
    </source>
</evidence>
<keyword evidence="4" id="KW-0547">Nucleotide-binding</keyword>
<evidence type="ECO:0000256" key="5">
    <source>
        <dbReference type="ARBA" id="ARBA00022777"/>
    </source>
</evidence>
<dbReference type="GeneID" id="115879242"/>
<dbReference type="InParanoid" id="A0A6J2XJY4"/>
<keyword evidence="5" id="KW-0418">Kinase</keyword>
<comment type="catalytic activity">
    <reaction evidence="8">
        <text>L-seryl-[protein] + ATP = O-phospho-L-seryl-[protein] + ADP + H(+)</text>
        <dbReference type="Rhea" id="RHEA:17989"/>
        <dbReference type="Rhea" id="RHEA-COMP:9863"/>
        <dbReference type="Rhea" id="RHEA-COMP:11604"/>
        <dbReference type="ChEBI" id="CHEBI:15378"/>
        <dbReference type="ChEBI" id="CHEBI:29999"/>
        <dbReference type="ChEBI" id="CHEBI:30616"/>
        <dbReference type="ChEBI" id="CHEBI:83421"/>
        <dbReference type="ChEBI" id="CHEBI:456216"/>
        <dbReference type="EC" id="2.7.11.1"/>
    </reaction>
</comment>
<name>A0A6J2XJY4_SITOR</name>
<dbReference type="PANTHER" id="PTHR45723">
    <property type="entry name" value="SERINE/THREONINE-PROTEIN KINASE RIO1"/>
    <property type="match status" value="1"/>
</dbReference>
<accession>A0A6J2XJY4</accession>
<sequence>MSSPWGKIQKPEIPVSFAEIMSEDVARNLQNKENELHRKFLDIGKLDEAGPPILYDTQIDENIPDEVLKAISNDSIESDAAIAQMLQMQFDKEYDDTLKRKEQKLNGTSKVSISLENYKRAPHNFDFESDSEPEEIEDIQDRKDWDRFDTLQKVIDSIPGCGYKVQQNGTLITKHDLVNNGRKNACKLLSFPPEFQTGDGETFDLKLSNKVYNSLKKHSKKEQVRRYRIDTKKEDRATAEFGMDEYTRLLIYKMVNGGLLDSVNGVISIGKEAVIIHVDSNTDFPDVQEPLPKECVLKVFKTTLAEFKRRDQYIKDDHRFKDKIGKKTSKKNINVWVEKEMANLLRLQRVGIKCPKVITVKKHILLMSFIGEKNRPAPKLKDAIMSDADYSIAYEEVKC</sequence>
<dbReference type="RefSeq" id="XP_030751808.1">
    <property type="nucleotide sequence ID" value="XM_030895948.1"/>
</dbReference>
<evidence type="ECO:0000256" key="4">
    <source>
        <dbReference type="ARBA" id="ARBA00022741"/>
    </source>
</evidence>
<dbReference type="GO" id="GO:0005524">
    <property type="term" value="F:ATP binding"/>
    <property type="evidence" value="ECO:0007669"/>
    <property type="project" value="UniProtKB-KW"/>
</dbReference>
<keyword evidence="10" id="KW-1185">Reference proteome</keyword>
<evidence type="ECO:0000313" key="10">
    <source>
        <dbReference type="Proteomes" id="UP000504635"/>
    </source>
</evidence>
<reference evidence="11" key="1">
    <citation type="submission" date="2025-08" db="UniProtKB">
        <authorList>
            <consortium name="RefSeq"/>
        </authorList>
    </citation>
    <scope>IDENTIFICATION</scope>
    <source>
        <tissue evidence="11">Gonads</tissue>
    </source>
</reference>
<feature type="domain" description="RIO kinase" evidence="9">
    <location>
        <begin position="232"/>
        <end position="399"/>
    </location>
</feature>
<evidence type="ECO:0000256" key="2">
    <source>
        <dbReference type="ARBA" id="ARBA00022527"/>
    </source>
</evidence>
<evidence type="ECO:0000256" key="3">
    <source>
        <dbReference type="ARBA" id="ARBA00022679"/>
    </source>
</evidence>
<gene>
    <name evidence="11" type="primary">LOC115879242</name>
</gene>
<dbReference type="FunCoup" id="A0A6J2XJY4">
    <property type="interactions" value="1029"/>
</dbReference>
<dbReference type="InterPro" id="IPR000687">
    <property type="entry name" value="RIO_kinase"/>
</dbReference>
<evidence type="ECO:0000313" key="11">
    <source>
        <dbReference type="RefSeq" id="XP_030751808.1"/>
    </source>
</evidence>
<keyword evidence="6" id="KW-0067">ATP-binding</keyword>
<evidence type="ECO:0000256" key="6">
    <source>
        <dbReference type="ARBA" id="ARBA00022840"/>
    </source>
</evidence>
<dbReference type="InterPro" id="IPR051272">
    <property type="entry name" value="RIO-type_Ser/Thr_kinase"/>
</dbReference>
<dbReference type="EC" id="2.7.11.1" evidence="1"/>
<dbReference type="InterPro" id="IPR018934">
    <property type="entry name" value="RIO_dom"/>
</dbReference>
<keyword evidence="3" id="KW-0808">Transferase</keyword>
<proteinExistence type="predicted"/>
<dbReference type="KEGG" id="soy:115879242"/>
<evidence type="ECO:0000256" key="8">
    <source>
        <dbReference type="ARBA" id="ARBA00048679"/>
    </source>
</evidence>
<evidence type="ECO:0000256" key="1">
    <source>
        <dbReference type="ARBA" id="ARBA00012513"/>
    </source>
</evidence>
<protein>
    <recommendedName>
        <fullName evidence="1">non-specific serine/threonine protein kinase</fullName>
        <ecNumber evidence="1">2.7.11.1</ecNumber>
    </recommendedName>
</protein>
<organism evidence="10 11">
    <name type="scientific">Sitophilus oryzae</name>
    <name type="common">Rice weevil</name>
    <name type="synonym">Curculio oryzae</name>
    <dbReference type="NCBI Taxonomy" id="7048"/>
    <lineage>
        <taxon>Eukaryota</taxon>
        <taxon>Metazoa</taxon>
        <taxon>Ecdysozoa</taxon>
        <taxon>Arthropoda</taxon>
        <taxon>Hexapoda</taxon>
        <taxon>Insecta</taxon>
        <taxon>Pterygota</taxon>
        <taxon>Neoptera</taxon>
        <taxon>Endopterygota</taxon>
        <taxon>Coleoptera</taxon>
        <taxon>Polyphaga</taxon>
        <taxon>Cucujiformia</taxon>
        <taxon>Curculionidae</taxon>
        <taxon>Dryophthorinae</taxon>
        <taxon>Sitophilus</taxon>
    </lineage>
</organism>
<dbReference type="Proteomes" id="UP000504635">
    <property type="component" value="Unplaced"/>
</dbReference>